<gene>
    <name evidence="3" type="ORF">HgNV_002</name>
</gene>
<reference evidence="3" key="1">
    <citation type="journal article" date="2019" name="Sci. Rep.">
        <title>The first clawed lobster virus Homarus gammarus nudivirus (HgNV n. sp.) expands the diversity of the Nudiviridae.</title>
        <authorList>
            <person name="Holt C.C."/>
            <person name="Stone M."/>
            <person name="Bass D."/>
            <person name="Bateman K.S."/>
            <person name="van Aerle R."/>
            <person name="Daniels C.L."/>
            <person name="van der Giezen M."/>
            <person name="Ross S.H."/>
            <person name="Hooper C."/>
            <person name="Stentiford G.D."/>
        </authorList>
    </citation>
    <scope>NUCLEOTIDE SEQUENCE</scope>
    <source>
        <strain evidence="3">52S104HLG2</strain>
    </source>
</reference>
<organism evidence="3 4">
    <name type="scientific">Homarus gammarus nudivirus</name>
    <dbReference type="NCBI Taxonomy" id="2509616"/>
    <lineage>
        <taxon>Viruses</taxon>
        <taxon>Viruses incertae sedis</taxon>
        <taxon>Naldaviricetes</taxon>
        <taxon>Lefavirales</taxon>
        <taxon>Nudiviridae</taxon>
        <taxon>Gammanudivirus</taxon>
        <taxon>Gammanudivirus hogammari</taxon>
    </lineage>
</organism>
<dbReference type="EMBL" id="MK439999">
    <property type="protein sequence ID" value="QBB28607.1"/>
    <property type="molecule type" value="Genomic_DNA"/>
</dbReference>
<keyword evidence="1" id="KW-1133">Transmembrane helix</keyword>
<dbReference type="InterPro" id="IPR029063">
    <property type="entry name" value="SAM-dependent_MTases_sf"/>
</dbReference>
<keyword evidence="1" id="KW-0812">Transmembrane</keyword>
<dbReference type="Gene3D" id="3.40.50.12760">
    <property type="match status" value="1"/>
</dbReference>
<evidence type="ECO:0000256" key="1">
    <source>
        <dbReference type="SAM" id="Phobius"/>
    </source>
</evidence>
<dbReference type="InterPro" id="IPR050851">
    <property type="entry name" value="mRNA_Cap_2O-Ribose_MeTrfase"/>
</dbReference>
<keyword evidence="1" id="KW-0472">Membrane</keyword>
<feature type="transmembrane region" description="Helical" evidence="1">
    <location>
        <begin position="294"/>
        <end position="313"/>
    </location>
</feature>
<dbReference type="Proteomes" id="UP000682645">
    <property type="component" value="Segment"/>
</dbReference>
<dbReference type="PANTHER" id="PTHR16121:SF0">
    <property type="entry name" value="CAP-SPECIFIC MRNA (NUCLEOSIDE-2'-O-)-METHYLTRANSFERASE 1"/>
    <property type="match status" value="1"/>
</dbReference>
<evidence type="ECO:0000259" key="2">
    <source>
        <dbReference type="Pfam" id="PF01728"/>
    </source>
</evidence>
<dbReference type="SUPFAM" id="SSF53335">
    <property type="entry name" value="S-adenosyl-L-methionine-dependent methyltransferases"/>
    <property type="match status" value="1"/>
</dbReference>
<dbReference type="Pfam" id="PF01728">
    <property type="entry name" value="FtsJ"/>
    <property type="match status" value="1"/>
</dbReference>
<evidence type="ECO:0000313" key="3">
    <source>
        <dbReference type="EMBL" id="QBB28607.1"/>
    </source>
</evidence>
<keyword evidence="4" id="KW-1185">Reference proteome</keyword>
<name>A0A411HB47_9VIRU</name>
<evidence type="ECO:0000313" key="4">
    <source>
        <dbReference type="Proteomes" id="UP000682645"/>
    </source>
</evidence>
<protein>
    <submittedName>
        <fullName evidence="3">Methyltransferase</fullName>
    </submittedName>
</protein>
<keyword evidence="3" id="KW-0808">Transferase</keyword>
<dbReference type="InterPro" id="IPR002877">
    <property type="entry name" value="RNA_MeTrfase_FtsJ_dom"/>
</dbReference>
<dbReference type="GO" id="GO:0032259">
    <property type="term" value="P:methylation"/>
    <property type="evidence" value="ECO:0007669"/>
    <property type="project" value="UniProtKB-KW"/>
</dbReference>
<accession>A0A411HB47</accession>
<dbReference type="GO" id="GO:0006370">
    <property type="term" value="P:7-methylguanosine mRNA capping"/>
    <property type="evidence" value="ECO:0007669"/>
    <property type="project" value="TreeGrafter"/>
</dbReference>
<sequence length="432" mass="50535">MQLSQLKQRVRSRNYRVPTPEQLRHCGFHPNKFATKVTYGFKYHVMANITLKPDDVYQLPTNTSIQGDILDKLLQSTTTNYNRGYDKQTVINYDEVRSPIEKNTLQKNMMGKKPEEIIAKNRDLVNPFCYKLFPHWFLNRASMKLSNLNYSFDNIIGKLLSDTNKKVSFADLCCAPGGFSYYLMNTFCRKYMDIYMTTMENVGTYLKISPKVEQLQCKSNVCISFGDICSKDNRLCFKNIVGSENTLDFVLADGGIDFSGNENHQEFMSRKLYLSQMIMGLDLLKPTGFMICKFFDLYSTFSITLLFLLSFLFEEIKICKPMTSRQGNSEKYILFKKYKPNCKIITHMKEVLDTELSFDMYKLHMINSLVNIEEAYRFGFAQFLDDITEINKKLAMKQFIALQKYNGVVKIIQHHMNLEHDYMKMWHSTIKR</sequence>
<feature type="domain" description="Ribosomal RNA methyltransferase FtsJ" evidence="2">
    <location>
        <begin position="138"/>
        <end position="338"/>
    </location>
</feature>
<proteinExistence type="predicted"/>
<dbReference type="GO" id="GO:0004483">
    <property type="term" value="F:methyltransferase cap1 activity"/>
    <property type="evidence" value="ECO:0007669"/>
    <property type="project" value="UniProtKB-ARBA"/>
</dbReference>
<dbReference type="PANTHER" id="PTHR16121">
    <property type="entry name" value="CAP-SPECIFIC MRNA (NUCLEOSIDE-2'-O-)-METHYLTRANSFERASE 1-RELATED"/>
    <property type="match status" value="1"/>
</dbReference>
<keyword evidence="3" id="KW-0489">Methyltransferase</keyword>